<evidence type="ECO:0000313" key="3">
    <source>
        <dbReference type="Proteomes" id="UP000265520"/>
    </source>
</evidence>
<comment type="caution">
    <text evidence="2">The sequence shown here is derived from an EMBL/GenBank/DDBJ whole genome shotgun (WGS) entry which is preliminary data.</text>
</comment>
<proteinExistence type="predicted"/>
<sequence>KRRVASEPLLSSNHTIGGGVVPTGTPMLKSERADTV</sequence>
<dbReference type="EMBL" id="LXQA011258518">
    <property type="protein sequence ID" value="MCI90938.1"/>
    <property type="molecule type" value="Genomic_DNA"/>
</dbReference>
<feature type="region of interest" description="Disordered" evidence="1">
    <location>
        <begin position="1"/>
        <end position="36"/>
    </location>
</feature>
<evidence type="ECO:0000256" key="1">
    <source>
        <dbReference type="SAM" id="MobiDB-lite"/>
    </source>
</evidence>
<keyword evidence="3" id="KW-1185">Reference proteome</keyword>
<dbReference type="AlphaFoldDB" id="A0A392VRB8"/>
<dbReference type="Proteomes" id="UP000265520">
    <property type="component" value="Unassembled WGS sequence"/>
</dbReference>
<evidence type="ECO:0000313" key="2">
    <source>
        <dbReference type="EMBL" id="MCI90938.1"/>
    </source>
</evidence>
<reference evidence="2 3" key="1">
    <citation type="journal article" date="2018" name="Front. Plant Sci.">
        <title>Red Clover (Trifolium pratense) and Zigzag Clover (T. medium) - A Picture of Genomic Similarities and Differences.</title>
        <authorList>
            <person name="Dluhosova J."/>
            <person name="Istvanek J."/>
            <person name="Nedelnik J."/>
            <person name="Repkova J."/>
        </authorList>
    </citation>
    <scope>NUCLEOTIDE SEQUENCE [LARGE SCALE GENOMIC DNA]</scope>
    <source>
        <strain evidence="3">cv. 10/8</strain>
        <tissue evidence="2">Leaf</tissue>
    </source>
</reference>
<feature type="non-terminal residue" evidence="2">
    <location>
        <position position="1"/>
    </location>
</feature>
<accession>A0A392VRB8</accession>
<organism evidence="2 3">
    <name type="scientific">Trifolium medium</name>
    <dbReference type="NCBI Taxonomy" id="97028"/>
    <lineage>
        <taxon>Eukaryota</taxon>
        <taxon>Viridiplantae</taxon>
        <taxon>Streptophyta</taxon>
        <taxon>Embryophyta</taxon>
        <taxon>Tracheophyta</taxon>
        <taxon>Spermatophyta</taxon>
        <taxon>Magnoliopsida</taxon>
        <taxon>eudicotyledons</taxon>
        <taxon>Gunneridae</taxon>
        <taxon>Pentapetalae</taxon>
        <taxon>rosids</taxon>
        <taxon>fabids</taxon>
        <taxon>Fabales</taxon>
        <taxon>Fabaceae</taxon>
        <taxon>Papilionoideae</taxon>
        <taxon>50 kb inversion clade</taxon>
        <taxon>NPAAA clade</taxon>
        <taxon>Hologalegina</taxon>
        <taxon>IRL clade</taxon>
        <taxon>Trifolieae</taxon>
        <taxon>Trifolium</taxon>
    </lineage>
</organism>
<protein>
    <submittedName>
        <fullName evidence="2">Uncharacterized protein</fullName>
    </submittedName>
</protein>
<name>A0A392VRB8_9FABA</name>